<keyword evidence="1" id="KW-1133">Transmembrane helix</keyword>
<evidence type="ECO:0000313" key="2">
    <source>
        <dbReference type="EMBL" id="GIY12007.1"/>
    </source>
</evidence>
<dbReference type="AlphaFoldDB" id="A0AAV4QRW7"/>
<feature type="transmembrane region" description="Helical" evidence="1">
    <location>
        <begin position="107"/>
        <end position="129"/>
    </location>
</feature>
<gene>
    <name evidence="2" type="primary">AVEN_208903_1</name>
    <name evidence="2" type="ORF">CDAR_449451</name>
</gene>
<keyword evidence="3" id="KW-1185">Reference proteome</keyword>
<accession>A0AAV4QRW7</accession>
<evidence type="ECO:0000313" key="3">
    <source>
        <dbReference type="Proteomes" id="UP001054837"/>
    </source>
</evidence>
<feature type="transmembrane region" description="Helical" evidence="1">
    <location>
        <begin position="6"/>
        <end position="27"/>
    </location>
</feature>
<dbReference type="Proteomes" id="UP001054837">
    <property type="component" value="Unassembled WGS sequence"/>
</dbReference>
<evidence type="ECO:0000256" key="1">
    <source>
        <dbReference type="SAM" id="Phobius"/>
    </source>
</evidence>
<protein>
    <submittedName>
        <fullName evidence="2">Uncharacterized protein</fullName>
    </submittedName>
</protein>
<keyword evidence="1" id="KW-0812">Transmembrane</keyword>
<comment type="caution">
    <text evidence="2">The sequence shown here is derived from an EMBL/GenBank/DDBJ whole genome shotgun (WGS) entry which is preliminary data.</text>
</comment>
<reference evidence="2 3" key="1">
    <citation type="submission" date="2021-06" db="EMBL/GenBank/DDBJ databases">
        <title>Caerostris darwini draft genome.</title>
        <authorList>
            <person name="Kono N."/>
            <person name="Arakawa K."/>
        </authorList>
    </citation>
    <scope>NUCLEOTIDE SEQUENCE [LARGE SCALE GENOMIC DNA]</scope>
</reference>
<dbReference type="EMBL" id="BPLQ01004987">
    <property type="protein sequence ID" value="GIY12007.1"/>
    <property type="molecule type" value="Genomic_DNA"/>
</dbReference>
<organism evidence="2 3">
    <name type="scientific">Caerostris darwini</name>
    <dbReference type="NCBI Taxonomy" id="1538125"/>
    <lineage>
        <taxon>Eukaryota</taxon>
        <taxon>Metazoa</taxon>
        <taxon>Ecdysozoa</taxon>
        <taxon>Arthropoda</taxon>
        <taxon>Chelicerata</taxon>
        <taxon>Arachnida</taxon>
        <taxon>Araneae</taxon>
        <taxon>Araneomorphae</taxon>
        <taxon>Entelegynae</taxon>
        <taxon>Araneoidea</taxon>
        <taxon>Araneidae</taxon>
        <taxon>Caerostris</taxon>
    </lineage>
</organism>
<proteinExistence type="predicted"/>
<feature type="transmembrane region" description="Helical" evidence="1">
    <location>
        <begin position="39"/>
        <end position="60"/>
    </location>
</feature>
<sequence>MSIPTKIVHCLQMACCLSIMILLIHASRRESHYFGASPVVTAFLLIISSHLVISLCLLIAEATSDSAVYETPLIYLKTPLFFVLLVVAGTGAILEAKKLESQEEKEIGVAGGIAIFAAISSVFGCYTNVNGWKNLKVWSPSER</sequence>
<keyword evidence="1" id="KW-0472">Membrane</keyword>
<feature type="transmembrane region" description="Helical" evidence="1">
    <location>
        <begin position="72"/>
        <end position="95"/>
    </location>
</feature>
<name>A0AAV4QRW7_9ARAC</name>